<evidence type="ECO:0000313" key="5">
    <source>
        <dbReference type="Proteomes" id="UP000026961"/>
    </source>
</evidence>
<evidence type="ECO:0000313" key="4">
    <source>
        <dbReference type="EnsemblPlants" id="OGLUM09G07600.3"/>
    </source>
</evidence>
<comment type="subcellular location">
    <subcellularLocation>
        <location evidence="1">Membrane</location>
        <topology evidence="1">Single-pass membrane protein</topology>
    </subcellularLocation>
</comment>
<dbReference type="EnsemblPlants" id="OGLUM09G07600.3">
    <property type="protein sequence ID" value="OGLUM09G07600.3"/>
    <property type="gene ID" value="OGLUM09G07600"/>
</dbReference>
<dbReference type="Pfam" id="PF12819">
    <property type="entry name" value="Malectin_like"/>
    <property type="match status" value="2"/>
</dbReference>
<evidence type="ECO:0000256" key="2">
    <source>
        <dbReference type="SAM" id="MobiDB-lite"/>
    </source>
</evidence>
<reference evidence="4" key="2">
    <citation type="submission" date="2018-05" db="EMBL/GenBank/DDBJ databases">
        <title>OgluRS3 (Oryza glumaepatula Reference Sequence Version 3).</title>
        <authorList>
            <person name="Zhang J."/>
            <person name="Kudrna D."/>
            <person name="Lee S."/>
            <person name="Talag J."/>
            <person name="Welchert J."/>
            <person name="Wing R.A."/>
        </authorList>
    </citation>
    <scope>NUCLEOTIDE SEQUENCE [LARGE SCALE GENOMIC DNA]</scope>
</reference>
<dbReference type="Gramene" id="OGLUM09G07600.3">
    <property type="protein sequence ID" value="OGLUM09G07600.3"/>
    <property type="gene ID" value="OGLUM09G07600"/>
</dbReference>
<evidence type="ECO:0000256" key="1">
    <source>
        <dbReference type="ARBA" id="ARBA00004167"/>
    </source>
</evidence>
<feature type="domain" description="Malectin-like" evidence="3">
    <location>
        <begin position="117"/>
        <end position="167"/>
    </location>
</feature>
<organism evidence="4">
    <name type="scientific">Oryza glumipatula</name>
    <dbReference type="NCBI Taxonomy" id="40148"/>
    <lineage>
        <taxon>Eukaryota</taxon>
        <taxon>Viridiplantae</taxon>
        <taxon>Streptophyta</taxon>
        <taxon>Embryophyta</taxon>
        <taxon>Tracheophyta</taxon>
        <taxon>Spermatophyta</taxon>
        <taxon>Magnoliopsida</taxon>
        <taxon>Liliopsida</taxon>
        <taxon>Poales</taxon>
        <taxon>Poaceae</taxon>
        <taxon>BOP clade</taxon>
        <taxon>Oryzoideae</taxon>
        <taxon>Oryzeae</taxon>
        <taxon>Oryzinae</taxon>
        <taxon>Oryza</taxon>
    </lineage>
</organism>
<dbReference type="InterPro" id="IPR024788">
    <property type="entry name" value="Malectin-like_Carb-bd_dom"/>
</dbReference>
<feature type="domain" description="Malectin-like" evidence="3">
    <location>
        <begin position="2"/>
        <end position="53"/>
    </location>
</feature>
<evidence type="ECO:0000259" key="3">
    <source>
        <dbReference type="Pfam" id="PF12819"/>
    </source>
</evidence>
<dbReference type="PANTHER" id="PTHR45631">
    <property type="entry name" value="OS07G0107800 PROTEIN-RELATED"/>
    <property type="match status" value="1"/>
</dbReference>
<dbReference type="GO" id="GO:0016020">
    <property type="term" value="C:membrane"/>
    <property type="evidence" value="ECO:0007669"/>
    <property type="project" value="UniProtKB-SubCell"/>
</dbReference>
<dbReference type="HOGENOM" id="CLU_1067019_0_0_1"/>
<keyword evidence="5" id="KW-1185">Reference proteome</keyword>
<protein>
    <recommendedName>
        <fullName evidence="3">Malectin-like domain-containing protein</fullName>
    </recommendedName>
</protein>
<accession>A0A0E0B1X7</accession>
<name>A0A0E0B1X7_9ORYZ</name>
<reference evidence="4" key="1">
    <citation type="submission" date="2015-04" db="UniProtKB">
        <authorList>
            <consortium name="EnsemblPlants"/>
        </authorList>
    </citation>
    <scope>IDENTIFICATION</scope>
</reference>
<sequence>MKETGIFYVPDDPYVDAGENHEVAADLIKGGHIRRRPDLTVRSFPSGTRNCYAAHGRGEQVPGPGGGRLWQLRRQERLLRVTVRPAPGDELLGHRAAGRWEAGVRGVVRGVGELGAVCLVNTGQGTPFVSSVELRPLGSELYLPVMANQSIRLYRRHNLGPTTAHITRIKETSSTPAHRSNMPCCPRACLTFTQRDEVELKLCIRRRLVELEFLIPKQLEFHRRARIWRRWSYGAPGGGRRGGPLSSCSPAVGAEGKAGDL</sequence>
<feature type="region of interest" description="Disordered" evidence="2">
    <location>
        <begin position="237"/>
        <end position="261"/>
    </location>
</feature>
<proteinExistence type="predicted"/>
<dbReference type="AlphaFoldDB" id="A0A0E0B1X7"/>
<dbReference type="PANTHER" id="PTHR45631:SF6">
    <property type="entry name" value="OS09G0352000 PROTEIN"/>
    <property type="match status" value="1"/>
</dbReference>
<dbReference type="Proteomes" id="UP000026961">
    <property type="component" value="Chromosome 9"/>
</dbReference>